<name>A0ABN6DS02_9BACT</name>
<gene>
    <name evidence="4" type="ORF">DESUT3_00830</name>
</gene>
<protein>
    <recommendedName>
        <fullName evidence="3">Type IV / VI secretion system DotU domain-containing protein</fullName>
    </recommendedName>
</protein>
<feature type="region of interest" description="Disordered" evidence="1">
    <location>
        <begin position="242"/>
        <end position="261"/>
    </location>
</feature>
<dbReference type="NCBIfam" id="TIGR03349">
    <property type="entry name" value="IV_VI_DotU"/>
    <property type="match status" value="1"/>
</dbReference>
<keyword evidence="2" id="KW-0472">Membrane</keyword>
<accession>A0ABN6DS02</accession>
<evidence type="ECO:0000313" key="5">
    <source>
        <dbReference type="Proteomes" id="UP001319827"/>
    </source>
</evidence>
<keyword evidence="5" id="KW-1185">Reference proteome</keyword>
<reference evidence="4 5" key="1">
    <citation type="journal article" date="2016" name="C (Basel)">
        <title>Selective Growth of and Electricity Production by Marine Exoelectrogenic Bacteria in Self-Aggregated Hydrogel of Microbially Reduced Graphene Oxide.</title>
        <authorList>
            <person name="Yoshida N."/>
            <person name="Goto Y."/>
            <person name="Miyata Y."/>
        </authorList>
    </citation>
    <scope>NUCLEOTIDE SEQUENCE [LARGE SCALE GENOMIC DNA]</scope>
    <source>
        <strain evidence="4 5">NIT-T3</strain>
    </source>
</reference>
<evidence type="ECO:0000256" key="2">
    <source>
        <dbReference type="SAM" id="Phobius"/>
    </source>
</evidence>
<dbReference type="EMBL" id="AP024355">
    <property type="protein sequence ID" value="BCR03014.1"/>
    <property type="molecule type" value="Genomic_DNA"/>
</dbReference>
<keyword evidence="2" id="KW-0812">Transmembrane</keyword>
<proteinExistence type="predicted"/>
<evidence type="ECO:0000256" key="1">
    <source>
        <dbReference type="SAM" id="MobiDB-lite"/>
    </source>
</evidence>
<evidence type="ECO:0000313" key="4">
    <source>
        <dbReference type="EMBL" id="BCR03014.1"/>
    </source>
</evidence>
<dbReference type="PANTHER" id="PTHR38033:SF1">
    <property type="entry name" value="DOTU FAMILY TYPE IV_VI SECRETION SYSTEM PROTEIN"/>
    <property type="match status" value="1"/>
</dbReference>
<dbReference type="PANTHER" id="PTHR38033">
    <property type="entry name" value="MEMBRANE PROTEIN-RELATED"/>
    <property type="match status" value="1"/>
</dbReference>
<keyword evidence="2" id="KW-1133">Transmembrane helix</keyword>
<dbReference type="Gene3D" id="1.25.40.590">
    <property type="entry name" value="Type IV / VI secretion system, DotU"/>
    <property type="match status" value="1"/>
</dbReference>
<dbReference type="InterPro" id="IPR038522">
    <property type="entry name" value="T4/T6SS_DotU_sf"/>
</dbReference>
<sequence length="261" mass="29044">MDNGAEKTRINPLLECSETIFSLIAVFKRGDRGAGLDADYREKVLSGFDIMERMAFERQIGMVVLKDAKYALAACIDEAVLSSSWPGRLQWMSRPLQMELFGDHLAGEGFFERLTNLRQGGEANLELLELFYACLQLGFEGIYKLRGLEQLMALQVDLRAQIEGYRGVVNPTLSPAGVPLVPLMTRVRREVPYWVVTVVTVAVVFFTFLGYSVTVNKLAERSVVSIQTDQAAMLGVLKNRAPAPEPVNEAPTQLQDKVPTK</sequence>
<organism evidence="4 5">
    <name type="scientific">Desulfuromonas versatilis</name>
    <dbReference type="NCBI Taxonomy" id="2802975"/>
    <lineage>
        <taxon>Bacteria</taxon>
        <taxon>Pseudomonadati</taxon>
        <taxon>Thermodesulfobacteriota</taxon>
        <taxon>Desulfuromonadia</taxon>
        <taxon>Desulfuromonadales</taxon>
        <taxon>Desulfuromonadaceae</taxon>
        <taxon>Desulfuromonas</taxon>
    </lineage>
</organism>
<dbReference type="Proteomes" id="UP001319827">
    <property type="component" value="Chromosome"/>
</dbReference>
<feature type="transmembrane region" description="Helical" evidence="2">
    <location>
        <begin position="191"/>
        <end position="211"/>
    </location>
</feature>
<reference evidence="4 5" key="2">
    <citation type="journal article" date="2021" name="Int. J. Syst. Evol. Microbiol.">
        <title>Isolation and Polyphasic Characterization of Desulfuromonas versatilis sp. Nov., an Electrogenic Bacteria Capable of Versatile Metabolism Isolated from a Graphene Oxide-Reducing Enrichment Culture.</title>
        <authorList>
            <person name="Xie L."/>
            <person name="Yoshida N."/>
            <person name="Ishii S."/>
            <person name="Meng L."/>
        </authorList>
    </citation>
    <scope>NUCLEOTIDE SEQUENCE [LARGE SCALE GENOMIC DNA]</scope>
    <source>
        <strain evidence="4 5">NIT-T3</strain>
    </source>
</reference>
<dbReference type="NCBIfam" id="NF038228">
    <property type="entry name" value="IcmH_DotU_IVB"/>
    <property type="match status" value="1"/>
</dbReference>
<evidence type="ECO:0000259" key="3">
    <source>
        <dbReference type="Pfam" id="PF09850"/>
    </source>
</evidence>
<dbReference type="RefSeq" id="WP_221250497.1">
    <property type="nucleotide sequence ID" value="NZ_AP024355.1"/>
</dbReference>
<feature type="domain" description="Type IV / VI secretion system DotU" evidence="3">
    <location>
        <begin position="12"/>
        <end position="213"/>
    </location>
</feature>
<dbReference type="InterPro" id="IPR017732">
    <property type="entry name" value="T4/T6SS_DotU"/>
</dbReference>
<dbReference type="Pfam" id="PF09850">
    <property type="entry name" value="DotU"/>
    <property type="match status" value="1"/>
</dbReference>